<dbReference type="UniPathway" id="UPA00223">
    <property type="reaction ID" value="UER01006"/>
</dbReference>
<dbReference type="Pfam" id="PF13085">
    <property type="entry name" value="Fer2_3"/>
    <property type="match status" value="1"/>
</dbReference>
<dbReference type="EnsemblMetazoa" id="BGLB028639-RA">
    <property type="protein sequence ID" value="BGLB028639-PA"/>
    <property type="gene ID" value="BGLB028639"/>
</dbReference>
<evidence type="ECO:0000256" key="9">
    <source>
        <dbReference type="ARBA" id="ARBA00022714"/>
    </source>
</evidence>
<dbReference type="Pfam" id="PF13534">
    <property type="entry name" value="Fer4_17"/>
    <property type="match status" value="1"/>
</dbReference>
<keyword evidence="8" id="KW-0816">Tricarboxylic acid cycle</keyword>
<evidence type="ECO:0000256" key="11">
    <source>
        <dbReference type="ARBA" id="ARBA00022982"/>
    </source>
</evidence>
<evidence type="ECO:0000256" key="4">
    <source>
        <dbReference type="ARBA" id="ARBA00012792"/>
    </source>
</evidence>
<evidence type="ECO:0000256" key="10">
    <source>
        <dbReference type="ARBA" id="ARBA00022723"/>
    </source>
</evidence>
<dbReference type="GO" id="GO:0051539">
    <property type="term" value="F:4 iron, 4 sulfur cluster binding"/>
    <property type="evidence" value="ECO:0007669"/>
    <property type="project" value="UniProtKB-KW"/>
</dbReference>
<comment type="catalytic activity">
    <reaction evidence="16">
        <text>a quinone + succinate = fumarate + a quinol</text>
        <dbReference type="Rhea" id="RHEA:40523"/>
        <dbReference type="ChEBI" id="CHEBI:24646"/>
        <dbReference type="ChEBI" id="CHEBI:29806"/>
        <dbReference type="ChEBI" id="CHEBI:30031"/>
        <dbReference type="ChEBI" id="CHEBI:132124"/>
        <dbReference type="EC" id="1.3.5.1"/>
    </reaction>
</comment>
<keyword evidence="7 17" id="KW-0004">4Fe-4S</keyword>
<dbReference type="Gene3D" id="1.10.1060.10">
    <property type="entry name" value="Alpha-helical ferredoxin"/>
    <property type="match status" value="1"/>
</dbReference>
<evidence type="ECO:0000256" key="1">
    <source>
        <dbReference type="ARBA" id="ARBA00004443"/>
    </source>
</evidence>
<dbReference type="Proteomes" id="UP000076420">
    <property type="component" value="Unassembled WGS sequence"/>
</dbReference>
<dbReference type="InterPro" id="IPR017896">
    <property type="entry name" value="4Fe4S_Fe-S-bd"/>
</dbReference>
<dbReference type="FunFam" id="1.10.1060.10:FF:000001">
    <property type="entry name" value="Succinate dehydrogenase iron-sulfur subunit SdhB"/>
    <property type="match status" value="1"/>
</dbReference>
<keyword evidence="12" id="KW-0560">Oxidoreductase</keyword>
<evidence type="ECO:0000256" key="3">
    <source>
        <dbReference type="ARBA" id="ARBA00009433"/>
    </source>
</evidence>
<dbReference type="CDD" id="cd00207">
    <property type="entry name" value="fer2"/>
    <property type="match status" value="1"/>
</dbReference>
<sequence length="268" mass="30825">MQFFMVQFILPKASKIKGKRFVNNRPSNLKNIKIIEIYRWNPDTKSQPHIDVYYVDSSKCGPMLLDVLIKIKSELTQTLTFRKSCREGICGSCSMNVDGRNVLACTTNISCKKNNTIKILPLPHMSVIKDLVVDMSHFYEQYKSIKPWMHSNEILEPSRESLQTPDDRKKLDGLYECILCACCSTSCPSYWWKGERYLGPAILLNAYRWIADSRDDALGEKLDDLNDPFKLFRCYNIMNCVNACPKGLNPAKAISSIKKLIIEREYLS</sequence>
<evidence type="ECO:0000256" key="2">
    <source>
        <dbReference type="ARBA" id="ARBA00004788"/>
    </source>
</evidence>
<protein>
    <recommendedName>
        <fullName evidence="5 17">Succinate dehydrogenase [ubiquinone] iron-sulfur subunit, mitochondrial</fullName>
        <ecNumber evidence="4 17">1.3.5.1</ecNumber>
    </recommendedName>
</protein>
<comment type="subcellular location">
    <subcellularLocation>
        <location evidence="1 17">Mitochondrion inner membrane</location>
        <topology evidence="1 17">Peripheral membrane protein</topology>
        <orientation evidence="1 17">Matrix side</orientation>
    </subcellularLocation>
</comment>
<comment type="cofactor">
    <cofactor evidence="17">
        <name>[2Fe-2S] cluster</name>
        <dbReference type="ChEBI" id="CHEBI:190135"/>
    </cofactor>
    <text evidence="17">Binds 1 [2Fe-2S] cluster.</text>
</comment>
<dbReference type="GO" id="GO:0009055">
    <property type="term" value="F:electron transfer activity"/>
    <property type="evidence" value="ECO:0007669"/>
    <property type="project" value="InterPro"/>
</dbReference>
<keyword evidence="14 17" id="KW-0411">Iron-sulfur</keyword>
<evidence type="ECO:0000256" key="15">
    <source>
        <dbReference type="ARBA" id="ARBA00023291"/>
    </source>
</evidence>
<proteinExistence type="inferred from homology"/>
<dbReference type="InterPro" id="IPR017900">
    <property type="entry name" value="4Fe4S_Fe_S_CS"/>
</dbReference>
<evidence type="ECO:0000256" key="7">
    <source>
        <dbReference type="ARBA" id="ARBA00022485"/>
    </source>
</evidence>
<organism evidence="20 21">
    <name type="scientific">Biomphalaria glabrata</name>
    <name type="common">Bloodfluke planorb</name>
    <name type="synonym">Freshwater snail</name>
    <dbReference type="NCBI Taxonomy" id="6526"/>
    <lineage>
        <taxon>Eukaryota</taxon>
        <taxon>Metazoa</taxon>
        <taxon>Spiralia</taxon>
        <taxon>Lophotrochozoa</taxon>
        <taxon>Mollusca</taxon>
        <taxon>Gastropoda</taxon>
        <taxon>Heterobranchia</taxon>
        <taxon>Euthyneura</taxon>
        <taxon>Panpulmonata</taxon>
        <taxon>Hygrophila</taxon>
        <taxon>Lymnaeoidea</taxon>
        <taxon>Planorbidae</taxon>
        <taxon>Biomphalaria</taxon>
    </lineage>
</organism>
<comment type="similarity">
    <text evidence="3 17">Belongs to the succinate dehydrogenase/fumarate reductase iron-sulfur protein family.</text>
</comment>
<dbReference type="InterPro" id="IPR036010">
    <property type="entry name" value="2Fe-2S_ferredoxin-like_sf"/>
</dbReference>
<keyword evidence="15 17" id="KW-0003">3Fe-4S</keyword>
<keyword evidence="9 17" id="KW-0001">2Fe-2S</keyword>
<feature type="domain" description="4Fe-4S ferredoxin-type" evidence="19">
    <location>
        <begin position="167"/>
        <end position="197"/>
    </location>
</feature>
<dbReference type="PROSITE" id="PS00197">
    <property type="entry name" value="2FE2S_FER_1"/>
    <property type="match status" value="1"/>
</dbReference>
<dbReference type="SUPFAM" id="SSF54292">
    <property type="entry name" value="2Fe-2S ferredoxin-like"/>
    <property type="match status" value="1"/>
</dbReference>
<dbReference type="STRING" id="6526.A0A2C9L9W7"/>
<keyword evidence="6" id="KW-0813">Transport</keyword>
<comment type="pathway">
    <text evidence="2 17">Carbohydrate metabolism; tricarboxylic acid cycle; fumarate from succinate (eukaryal route): step 1/1.</text>
</comment>
<dbReference type="GO" id="GO:0022904">
    <property type="term" value="P:respiratory electron transport chain"/>
    <property type="evidence" value="ECO:0007669"/>
    <property type="project" value="TreeGrafter"/>
</dbReference>
<dbReference type="PANTHER" id="PTHR11921">
    <property type="entry name" value="SUCCINATE DEHYDROGENASE IRON-SULFUR PROTEIN"/>
    <property type="match status" value="1"/>
</dbReference>
<comment type="cofactor">
    <cofactor evidence="17">
        <name>[3Fe-4S] cluster</name>
        <dbReference type="ChEBI" id="CHEBI:21137"/>
    </cofactor>
    <text evidence="17">Binds 1 [3Fe-4S] cluster.</text>
</comment>
<name>A0A2C9L9W7_BIOGL</name>
<keyword evidence="17" id="KW-0472">Membrane</keyword>
<dbReference type="VEuPathDB" id="VectorBase:BGLB028639"/>
<dbReference type="InterPro" id="IPR009051">
    <property type="entry name" value="Helical_ferredxn"/>
</dbReference>
<comment type="function">
    <text evidence="17">Iron-sulfur protein (IP) subunit of succinate dehydrogenase (SDH) that is involved in complex II of the mitochondrial electron transport chain and is responsible for transferring electrons from succinate to ubiquinone (coenzyme Q).</text>
</comment>
<feature type="domain" description="2Fe-2S ferredoxin-type" evidence="18">
    <location>
        <begin position="33"/>
        <end position="123"/>
    </location>
</feature>
<dbReference type="InterPro" id="IPR025192">
    <property type="entry name" value="Succ_DH/fum_Rdtase_N"/>
</dbReference>
<dbReference type="PROSITE" id="PS51085">
    <property type="entry name" value="2FE2S_FER_2"/>
    <property type="match status" value="1"/>
</dbReference>
<evidence type="ECO:0000259" key="19">
    <source>
        <dbReference type="PROSITE" id="PS51379"/>
    </source>
</evidence>
<dbReference type="InterPro" id="IPR050573">
    <property type="entry name" value="SDH/FRD_Iron-Sulfur"/>
</dbReference>
<dbReference type="GO" id="GO:0008177">
    <property type="term" value="F:succinate dehydrogenase (quinone) activity"/>
    <property type="evidence" value="ECO:0007669"/>
    <property type="project" value="UniProtKB-EC"/>
</dbReference>
<evidence type="ECO:0000256" key="16">
    <source>
        <dbReference type="ARBA" id="ARBA00049220"/>
    </source>
</evidence>
<evidence type="ECO:0000256" key="6">
    <source>
        <dbReference type="ARBA" id="ARBA00022448"/>
    </source>
</evidence>
<dbReference type="AlphaFoldDB" id="A0A2C9L9W7"/>
<dbReference type="InterPro" id="IPR001041">
    <property type="entry name" value="2Fe-2S_ferredoxin-type"/>
</dbReference>
<dbReference type="EC" id="1.3.5.1" evidence="4 17"/>
<evidence type="ECO:0000256" key="8">
    <source>
        <dbReference type="ARBA" id="ARBA00022532"/>
    </source>
</evidence>
<evidence type="ECO:0000256" key="14">
    <source>
        <dbReference type="ARBA" id="ARBA00023014"/>
    </source>
</evidence>
<dbReference type="NCBIfam" id="NF004616">
    <property type="entry name" value="PRK05950.1"/>
    <property type="match status" value="1"/>
</dbReference>
<evidence type="ECO:0000313" key="20">
    <source>
        <dbReference type="EnsemblMetazoa" id="BGLB028639-PA"/>
    </source>
</evidence>
<dbReference type="InterPro" id="IPR012675">
    <property type="entry name" value="Beta-grasp_dom_sf"/>
</dbReference>
<dbReference type="PROSITE" id="PS51379">
    <property type="entry name" value="4FE4S_FER_2"/>
    <property type="match status" value="1"/>
</dbReference>
<evidence type="ECO:0000256" key="13">
    <source>
        <dbReference type="ARBA" id="ARBA00023004"/>
    </source>
</evidence>
<dbReference type="GO" id="GO:0006099">
    <property type="term" value="P:tricarboxylic acid cycle"/>
    <property type="evidence" value="ECO:0007669"/>
    <property type="project" value="UniProtKB-UniPathway"/>
</dbReference>
<dbReference type="GO" id="GO:0051537">
    <property type="term" value="F:2 iron, 2 sulfur cluster binding"/>
    <property type="evidence" value="ECO:0007669"/>
    <property type="project" value="UniProtKB-KW"/>
</dbReference>
<dbReference type="GO" id="GO:0051538">
    <property type="term" value="F:3 iron, 4 sulfur cluster binding"/>
    <property type="evidence" value="ECO:0007669"/>
    <property type="project" value="UniProtKB-KW"/>
</dbReference>
<dbReference type="InterPro" id="IPR004489">
    <property type="entry name" value="Succ_DH/fum_Rdtase_Fe-S"/>
</dbReference>
<evidence type="ECO:0000256" key="5">
    <source>
        <dbReference type="ARBA" id="ARBA00016766"/>
    </source>
</evidence>
<keyword evidence="10 17" id="KW-0479">Metal-binding</keyword>
<evidence type="ECO:0000313" key="21">
    <source>
        <dbReference type="Proteomes" id="UP000076420"/>
    </source>
</evidence>
<keyword evidence="13 17" id="KW-0408">Iron</keyword>
<accession>A0A2C9L9W7</accession>
<gene>
    <name evidence="20" type="primary">106076131</name>
</gene>
<dbReference type="PANTHER" id="PTHR11921:SF29">
    <property type="entry name" value="SUCCINATE DEHYDROGENASE [UBIQUINONE] IRON-SULFUR SUBUNIT, MITOCHONDRIAL"/>
    <property type="match status" value="1"/>
</dbReference>
<dbReference type="NCBIfam" id="TIGR00384">
    <property type="entry name" value="dhsB"/>
    <property type="match status" value="1"/>
</dbReference>
<evidence type="ECO:0000256" key="17">
    <source>
        <dbReference type="RuleBase" id="RU361237"/>
    </source>
</evidence>
<dbReference type="GO" id="GO:0005743">
    <property type="term" value="C:mitochondrial inner membrane"/>
    <property type="evidence" value="ECO:0007669"/>
    <property type="project" value="UniProtKB-SubCell"/>
</dbReference>
<keyword evidence="11" id="KW-0249">Electron transport</keyword>
<dbReference type="PROSITE" id="PS00198">
    <property type="entry name" value="4FE4S_FER_1"/>
    <property type="match status" value="1"/>
</dbReference>
<dbReference type="SUPFAM" id="SSF46548">
    <property type="entry name" value="alpha-helical ferredoxin"/>
    <property type="match status" value="1"/>
</dbReference>
<dbReference type="InterPro" id="IPR006058">
    <property type="entry name" value="2Fe2S_fd_BS"/>
</dbReference>
<reference evidence="20" key="1">
    <citation type="submission" date="2020-05" db="UniProtKB">
        <authorList>
            <consortium name="EnsemblMetazoa"/>
        </authorList>
    </citation>
    <scope>IDENTIFICATION</scope>
    <source>
        <strain evidence="20">BB02</strain>
    </source>
</reference>
<dbReference type="Gene3D" id="3.10.20.30">
    <property type="match status" value="1"/>
</dbReference>
<dbReference type="VEuPathDB" id="VectorBase:BGLAX_032218"/>
<keyword evidence="17" id="KW-0999">Mitochondrion inner membrane</keyword>
<comment type="cofactor">
    <cofactor evidence="17">
        <name>[4Fe-4S] cluster</name>
        <dbReference type="ChEBI" id="CHEBI:49883"/>
    </cofactor>
    <text evidence="17">Binds 1 [4Fe-4S] cluster.</text>
</comment>
<evidence type="ECO:0000259" key="18">
    <source>
        <dbReference type="PROSITE" id="PS51085"/>
    </source>
</evidence>
<keyword evidence="17" id="KW-0496">Mitochondrion</keyword>
<dbReference type="GO" id="GO:0046872">
    <property type="term" value="F:metal ion binding"/>
    <property type="evidence" value="ECO:0007669"/>
    <property type="project" value="UniProtKB-KW"/>
</dbReference>
<evidence type="ECO:0000256" key="12">
    <source>
        <dbReference type="ARBA" id="ARBA00023002"/>
    </source>
</evidence>